<reference evidence="8 9" key="1">
    <citation type="journal article" date="2021" name="Nat. Commun.">
        <title>Isolation of a member of the candidate phylum Atribacteria reveals a unique cell membrane structure.</title>
        <authorList>
            <person name="Taiki K."/>
            <person name="Nobu M.K."/>
            <person name="Kusada H."/>
            <person name="Meng X.-Y."/>
            <person name="Hosoki N."/>
            <person name="Uematsu K."/>
            <person name="Yoshioka H."/>
            <person name="Kamagata Y."/>
            <person name="Tamaki H."/>
        </authorList>
    </citation>
    <scope>NUCLEOTIDE SEQUENCE [LARGE SCALE GENOMIC DNA]</scope>
    <source>
        <strain evidence="8 9">RT761</strain>
    </source>
</reference>
<keyword evidence="5 6" id="KW-0472">Membrane</keyword>
<dbReference type="PANTHER" id="PTHR38459">
    <property type="entry name" value="PROPHAGE BACTOPRENOL-LINKED GLUCOSE TRANSLOCASE HOMOLOG"/>
    <property type="match status" value="1"/>
</dbReference>
<dbReference type="Proteomes" id="UP000594463">
    <property type="component" value="Chromosome"/>
</dbReference>
<organism evidence="8 9">
    <name type="scientific">Atribacter laminatus</name>
    <dbReference type="NCBI Taxonomy" id="2847778"/>
    <lineage>
        <taxon>Bacteria</taxon>
        <taxon>Pseudomonadati</taxon>
        <taxon>Atribacterota</taxon>
        <taxon>Atribacteria</taxon>
        <taxon>Atribacterales</taxon>
        <taxon>Atribacteraceae</taxon>
        <taxon>Atribacter</taxon>
    </lineage>
</organism>
<dbReference type="AlphaFoldDB" id="A0A7T1AL75"/>
<evidence type="ECO:0000256" key="4">
    <source>
        <dbReference type="ARBA" id="ARBA00022989"/>
    </source>
</evidence>
<dbReference type="Pfam" id="PF04138">
    <property type="entry name" value="GtrA_DPMS_TM"/>
    <property type="match status" value="1"/>
</dbReference>
<proteinExistence type="inferred from homology"/>
<dbReference type="GO" id="GO:0000271">
    <property type="term" value="P:polysaccharide biosynthetic process"/>
    <property type="evidence" value="ECO:0007669"/>
    <property type="project" value="InterPro"/>
</dbReference>
<feature type="transmembrane region" description="Helical" evidence="6">
    <location>
        <begin position="42"/>
        <end position="61"/>
    </location>
</feature>
<dbReference type="KEGG" id="alam:RT761_01203"/>
<evidence type="ECO:0000256" key="5">
    <source>
        <dbReference type="ARBA" id="ARBA00023136"/>
    </source>
</evidence>
<sequence length="136" mass="16097">MNNFFLTKNFFQFIKFSLVGVLNTAVDFGIFTLLNYLFGEQYYRISQIISYSCAVFNSYYLNKSWTFQAGHRFNLIEMIKFLTINLISLGVSLFFLTLFHEKYQIEVLWSKVGATFFSVLINFIGNKFWVFKMLKS</sequence>
<evidence type="ECO:0000313" key="8">
    <source>
        <dbReference type="EMBL" id="QPM67989.1"/>
    </source>
</evidence>
<dbReference type="EMBL" id="CP065383">
    <property type="protein sequence ID" value="QPM67989.1"/>
    <property type="molecule type" value="Genomic_DNA"/>
</dbReference>
<evidence type="ECO:0000256" key="2">
    <source>
        <dbReference type="ARBA" id="ARBA00009399"/>
    </source>
</evidence>
<feature type="transmembrane region" description="Helical" evidence="6">
    <location>
        <begin position="112"/>
        <end position="131"/>
    </location>
</feature>
<evidence type="ECO:0000313" key="9">
    <source>
        <dbReference type="Proteomes" id="UP000594463"/>
    </source>
</evidence>
<accession>A0A7T1AL75</accession>
<feature type="domain" description="GtrA/DPMS transmembrane" evidence="7">
    <location>
        <begin position="15"/>
        <end position="131"/>
    </location>
</feature>
<evidence type="ECO:0000256" key="6">
    <source>
        <dbReference type="SAM" id="Phobius"/>
    </source>
</evidence>
<dbReference type="GO" id="GO:0005886">
    <property type="term" value="C:plasma membrane"/>
    <property type="evidence" value="ECO:0007669"/>
    <property type="project" value="TreeGrafter"/>
</dbReference>
<evidence type="ECO:0000256" key="1">
    <source>
        <dbReference type="ARBA" id="ARBA00004141"/>
    </source>
</evidence>
<dbReference type="InterPro" id="IPR051401">
    <property type="entry name" value="GtrA_CellWall_Glycosyl"/>
</dbReference>
<keyword evidence="4 6" id="KW-1133">Transmembrane helix</keyword>
<keyword evidence="9" id="KW-1185">Reference proteome</keyword>
<comment type="similarity">
    <text evidence="2">Belongs to the GtrA family.</text>
</comment>
<gene>
    <name evidence="8" type="ORF">RT761_01203</name>
</gene>
<comment type="subcellular location">
    <subcellularLocation>
        <location evidence="1">Membrane</location>
        <topology evidence="1">Multi-pass membrane protein</topology>
    </subcellularLocation>
</comment>
<evidence type="ECO:0000259" key="7">
    <source>
        <dbReference type="Pfam" id="PF04138"/>
    </source>
</evidence>
<evidence type="ECO:0000256" key="3">
    <source>
        <dbReference type="ARBA" id="ARBA00022692"/>
    </source>
</evidence>
<protein>
    <recommendedName>
        <fullName evidence="7">GtrA/DPMS transmembrane domain-containing protein</fullName>
    </recommendedName>
</protein>
<feature type="transmembrane region" description="Helical" evidence="6">
    <location>
        <begin position="81"/>
        <end position="100"/>
    </location>
</feature>
<dbReference type="RefSeq" id="WP_218113155.1">
    <property type="nucleotide sequence ID" value="NZ_CP065383.1"/>
</dbReference>
<name>A0A7T1AL75_ATRLM</name>
<dbReference type="InterPro" id="IPR007267">
    <property type="entry name" value="GtrA_DPMS_TM"/>
</dbReference>
<keyword evidence="3 6" id="KW-0812">Transmembrane</keyword>
<feature type="transmembrane region" description="Helical" evidence="6">
    <location>
        <begin position="12"/>
        <end position="36"/>
    </location>
</feature>
<dbReference type="PANTHER" id="PTHR38459:SF1">
    <property type="entry name" value="PROPHAGE BACTOPRENOL-LINKED GLUCOSE TRANSLOCASE HOMOLOG"/>
    <property type="match status" value="1"/>
</dbReference>